<dbReference type="Proteomes" id="UP001165063">
    <property type="component" value="Unassembled WGS sequence"/>
</dbReference>
<accession>A0A9W6Z4X6</accession>
<organism evidence="2 3">
    <name type="scientific">Ambrosiozyma monospora</name>
    <name type="common">Yeast</name>
    <name type="synonym">Endomycopsis monosporus</name>
    <dbReference type="NCBI Taxonomy" id="43982"/>
    <lineage>
        <taxon>Eukaryota</taxon>
        <taxon>Fungi</taxon>
        <taxon>Dikarya</taxon>
        <taxon>Ascomycota</taxon>
        <taxon>Saccharomycotina</taxon>
        <taxon>Pichiomycetes</taxon>
        <taxon>Pichiales</taxon>
        <taxon>Pichiaceae</taxon>
        <taxon>Ambrosiozyma</taxon>
    </lineage>
</organism>
<feature type="compositionally biased region" description="Low complexity" evidence="1">
    <location>
        <begin position="15"/>
        <end position="25"/>
    </location>
</feature>
<evidence type="ECO:0000313" key="3">
    <source>
        <dbReference type="Proteomes" id="UP001165063"/>
    </source>
</evidence>
<comment type="caution">
    <text evidence="2">The sequence shown here is derived from an EMBL/GenBank/DDBJ whole genome shotgun (WGS) entry which is preliminary data.</text>
</comment>
<name>A0A9W6Z4X6_AMBMO</name>
<dbReference type="EMBL" id="BSXU01007158">
    <property type="protein sequence ID" value="GMG56275.1"/>
    <property type="molecule type" value="Genomic_DNA"/>
</dbReference>
<gene>
    <name evidence="2" type="ORF">Amon01_000834200</name>
</gene>
<protein>
    <submittedName>
        <fullName evidence="2">Unnamed protein product</fullName>
    </submittedName>
</protein>
<feature type="region of interest" description="Disordered" evidence="1">
    <location>
        <begin position="15"/>
        <end position="56"/>
    </location>
</feature>
<keyword evidence="3" id="KW-1185">Reference proteome</keyword>
<evidence type="ECO:0000313" key="2">
    <source>
        <dbReference type="EMBL" id="GMG56275.1"/>
    </source>
</evidence>
<sequence length="86" mass="9387">MPVTRSLPKISIQSSDIIDDITASTEEIETDPATETSNAHSRGEQADEETEGNTFSTACKVDNVNCTSDLELGSLTRIMSLRNLRQ</sequence>
<evidence type="ECO:0000256" key="1">
    <source>
        <dbReference type="SAM" id="MobiDB-lite"/>
    </source>
</evidence>
<proteinExistence type="predicted"/>
<dbReference type="AlphaFoldDB" id="A0A9W6Z4X6"/>
<reference evidence="2" key="1">
    <citation type="submission" date="2023-04" db="EMBL/GenBank/DDBJ databases">
        <title>Ambrosiozyma monospora NBRC 1965.</title>
        <authorList>
            <person name="Ichikawa N."/>
            <person name="Sato H."/>
            <person name="Tonouchi N."/>
        </authorList>
    </citation>
    <scope>NUCLEOTIDE SEQUENCE</scope>
    <source>
        <strain evidence="2">NBRC 1965</strain>
    </source>
</reference>